<organism evidence="3 4">
    <name type="scientific">Acidovorax delafieldii</name>
    <name type="common">Pseudomonas delafieldii</name>
    <dbReference type="NCBI Taxonomy" id="47920"/>
    <lineage>
        <taxon>Bacteria</taxon>
        <taxon>Pseudomonadati</taxon>
        <taxon>Pseudomonadota</taxon>
        <taxon>Betaproteobacteria</taxon>
        <taxon>Burkholderiales</taxon>
        <taxon>Comamonadaceae</taxon>
        <taxon>Acidovorax</taxon>
    </lineage>
</organism>
<gene>
    <name evidence="3" type="ORF">ATF69_0150</name>
</gene>
<dbReference type="PANTHER" id="PTHR31350">
    <property type="entry name" value="SI:DKEY-261L7.2"/>
    <property type="match status" value="1"/>
</dbReference>
<comment type="similarity">
    <text evidence="1">Belongs to the UPF0162 family.</text>
</comment>
<dbReference type="Proteomes" id="UP000321485">
    <property type="component" value="Unassembled WGS sequence"/>
</dbReference>
<evidence type="ECO:0000256" key="1">
    <source>
        <dbReference type="ARBA" id="ARBA00007100"/>
    </source>
</evidence>
<name>A0A561XYJ2_ACIDE</name>
<dbReference type="PANTHER" id="PTHR31350:SF21">
    <property type="entry name" value="F-BOX ONLY PROTEIN 21"/>
    <property type="match status" value="1"/>
</dbReference>
<dbReference type="SUPFAM" id="SSF48452">
    <property type="entry name" value="TPR-like"/>
    <property type="match status" value="1"/>
</dbReference>
<feature type="domain" description="Protein SirB1 N-terminal" evidence="2">
    <location>
        <begin position="55"/>
        <end position="211"/>
    </location>
</feature>
<dbReference type="AlphaFoldDB" id="A0A561XYJ2"/>
<proteinExistence type="inferred from homology"/>
<dbReference type="Pfam" id="PF13371">
    <property type="entry name" value="TPR_9"/>
    <property type="match status" value="1"/>
</dbReference>
<comment type="caution">
    <text evidence="3">The sequence shown here is derived from an EMBL/GenBank/DDBJ whole genome shotgun (WGS) entry which is preliminary data.</text>
</comment>
<evidence type="ECO:0000259" key="2">
    <source>
        <dbReference type="Pfam" id="PF13369"/>
    </source>
</evidence>
<dbReference type="EMBL" id="VJWE01000001">
    <property type="protein sequence ID" value="TWG41166.1"/>
    <property type="molecule type" value="Genomic_DNA"/>
</dbReference>
<evidence type="ECO:0000313" key="3">
    <source>
        <dbReference type="EMBL" id="TWG41166.1"/>
    </source>
</evidence>
<dbReference type="InterPro" id="IPR011990">
    <property type="entry name" value="TPR-like_helical_dom_sf"/>
</dbReference>
<accession>A0A561XYJ2</accession>
<protein>
    <submittedName>
        <fullName evidence="3">Regulator of sirC expression with transglutaminase-like and TPR domain</fullName>
    </submittedName>
</protein>
<dbReference type="InterPro" id="IPR032698">
    <property type="entry name" value="SirB1_N"/>
</dbReference>
<dbReference type="Pfam" id="PF13369">
    <property type="entry name" value="Transglut_core2"/>
    <property type="match status" value="1"/>
</dbReference>
<sequence length="292" mass="32623">MATAPYKAAMSLSLSVPTSLEYFASLVQSDDHFPLLEAAASLAQDEYPEFDVQQLLGDVDQLQARIKRRLPADAPALQRLRTLNQFFFADLGFGGNINNYYDPENSYLNAVLRTRRGIPISLAVLWMELAQGLGLHARGIAFPGHFMVKVLLPKGQVVLDPISGQSLSREELAERLEPYKRRNGLVDDYDVPLGLYLQAATPRDIIARMLRNLKEVHRTQQDWQRLVAVLDRLIVLLPEAWGERRDRGLAHAERGNTAEAVADLEAYLAHSEDGLDLDLIADRLSALRNANG</sequence>
<reference evidence="3 4" key="1">
    <citation type="journal article" date="2015" name="Stand. Genomic Sci.">
        <title>Genomic Encyclopedia of Bacterial and Archaeal Type Strains, Phase III: the genomes of soil and plant-associated and newly described type strains.</title>
        <authorList>
            <person name="Whitman W.B."/>
            <person name="Woyke T."/>
            <person name="Klenk H.P."/>
            <person name="Zhou Y."/>
            <person name="Lilburn T.G."/>
            <person name="Beck B.J."/>
            <person name="De Vos P."/>
            <person name="Vandamme P."/>
            <person name="Eisen J.A."/>
            <person name="Garrity G."/>
            <person name="Hugenholtz P."/>
            <person name="Kyrpides N.C."/>
        </authorList>
    </citation>
    <scope>NUCLEOTIDE SEQUENCE [LARGE SCALE GENOMIC DNA]</scope>
    <source>
        <strain evidence="3 4">DSM 64</strain>
    </source>
</reference>
<evidence type="ECO:0000313" key="4">
    <source>
        <dbReference type="Proteomes" id="UP000321485"/>
    </source>
</evidence>